<organism evidence="3 4">
    <name type="scientific">Actinomadura bangladeshensis</name>
    <dbReference type="NCBI Taxonomy" id="453573"/>
    <lineage>
        <taxon>Bacteria</taxon>
        <taxon>Bacillati</taxon>
        <taxon>Actinomycetota</taxon>
        <taxon>Actinomycetes</taxon>
        <taxon>Streptosporangiales</taxon>
        <taxon>Thermomonosporaceae</taxon>
        <taxon>Actinomadura</taxon>
    </lineage>
</organism>
<evidence type="ECO:0000259" key="2">
    <source>
        <dbReference type="PROSITE" id="PS50975"/>
    </source>
</evidence>
<keyword evidence="1" id="KW-0067">ATP-binding</keyword>
<dbReference type="PROSITE" id="PS50975">
    <property type="entry name" value="ATP_GRASP"/>
    <property type="match status" value="1"/>
</dbReference>
<dbReference type="InterPro" id="IPR048936">
    <property type="entry name" value="MvdD-like_ATPgrasp"/>
</dbReference>
<dbReference type="GO" id="GO:0046872">
    <property type="term" value="F:metal ion binding"/>
    <property type="evidence" value="ECO:0007669"/>
    <property type="project" value="InterPro"/>
</dbReference>
<feature type="domain" description="ATP-grasp" evidence="2">
    <location>
        <begin position="131"/>
        <end position="323"/>
    </location>
</feature>
<evidence type="ECO:0000256" key="1">
    <source>
        <dbReference type="PROSITE-ProRule" id="PRU00409"/>
    </source>
</evidence>
<proteinExistence type="predicted"/>
<dbReference type="NCBIfam" id="TIGR04187">
    <property type="entry name" value="GRASP_SAV_5884"/>
    <property type="match status" value="1"/>
</dbReference>
<comment type="caution">
    <text evidence="3">The sequence shown here is derived from an EMBL/GenBank/DDBJ whole genome shotgun (WGS) entry which is preliminary data.</text>
</comment>
<keyword evidence="1" id="KW-0547">Nucleotide-binding</keyword>
<dbReference type="RefSeq" id="WP_131939675.1">
    <property type="nucleotide sequence ID" value="NZ_BAAAMX010000001.1"/>
</dbReference>
<dbReference type="GO" id="GO:0005737">
    <property type="term" value="C:cytoplasm"/>
    <property type="evidence" value="ECO:0007669"/>
    <property type="project" value="TreeGrafter"/>
</dbReference>
<dbReference type="Pfam" id="PF21068">
    <property type="entry name" value="ATPgraspMvdD"/>
    <property type="match status" value="1"/>
</dbReference>
<dbReference type="GO" id="GO:0005524">
    <property type="term" value="F:ATP binding"/>
    <property type="evidence" value="ECO:0007669"/>
    <property type="project" value="UniProtKB-UniRule"/>
</dbReference>
<dbReference type="PANTHER" id="PTHR21621:SF0">
    <property type="entry name" value="BETA-CITRYLGLUTAMATE SYNTHASE B-RELATED"/>
    <property type="match status" value="1"/>
</dbReference>
<dbReference type="PANTHER" id="PTHR21621">
    <property type="entry name" value="RIBOSOMAL PROTEIN S6 MODIFICATION PROTEIN"/>
    <property type="match status" value="1"/>
</dbReference>
<evidence type="ECO:0000313" key="4">
    <source>
        <dbReference type="Proteomes" id="UP000295431"/>
    </source>
</evidence>
<dbReference type="Gene3D" id="3.30.470.20">
    <property type="entry name" value="ATP-grasp fold, B domain"/>
    <property type="match status" value="1"/>
</dbReference>
<keyword evidence="4" id="KW-1185">Reference proteome</keyword>
<sequence>MTTPTILVITNREDSTADRVVHELNERGTPVMRFDAADFPQRLALSGECGPGTWSGSLVGDHRSVRLDSVAGAYYRRPGQFELPDGMTQPEQLWSYGEARIGFGGVLQALDCAWVNHPQHAAAAEYKPVQLSAAVAAGLRIPRTFVGNSPEHALAWAKEVGAPIVYKPLAGSVHIEARTTKILYATSIDDLSMLDDPAVRMTAHCFQEWVPKRAEARVTVVGDDMFAVVIHADSPEGRIDWRADYAAHQYEVAPVPGGVRAGLRSCLDRLGLVYCAADFAINPRGEWVFLGDINPNGEWGWLAHHCELPIAASIADALERGMR</sequence>
<dbReference type="OrthoDB" id="9794735at2"/>
<dbReference type="GO" id="GO:0009432">
    <property type="term" value="P:SOS response"/>
    <property type="evidence" value="ECO:0007669"/>
    <property type="project" value="TreeGrafter"/>
</dbReference>
<accession>A0A4V2XMU6</accession>
<protein>
    <submittedName>
        <fullName evidence="3">ATP-grasp ribosomal peptide maturase</fullName>
    </submittedName>
</protein>
<dbReference type="InterPro" id="IPR011761">
    <property type="entry name" value="ATP-grasp"/>
</dbReference>
<dbReference type="Proteomes" id="UP000295431">
    <property type="component" value="Unassembled WGS sequence"/>
</dbReference>
<dbReference type="AlphaFoldDB" id="A0A4V2XMU6"/>
<gene>
    <name evidence="3" type="primary">tgmB</name>
    <name evidence="3" type="ORF">E1284_14920</name>
</gene>
<reference evidence="3 4" key="1">
    <citation type="submission" date="2019-03" db="EMBL/GenBank/DDBJ databases">
        <title>Draft genome sequences of novel Actinobacteria.</title>
        <authorList>
            <person name="Sahin N."/>
            <person name="Ay H."/>
            <person name="Saygin H."/>
        </authorList>
    </citation>
    <scope>NUCLEOTIDE SEQUENCE [LARGE SCALE GENOMIC DNA]</scope>
    <source>
        <strain evidence="3 4">DSM 45347</strain>
    </source>
</reference>
<dbReference type="SUPFAM" id="SSF56059">
    <property type="entry name" value="Glutathione synthetase ATP-binding domain-like"/>
    <property type="match status" value="1"/>
</dbReference>
<dbReference type="GO" id="GO:0018169">
    <property type="term" value="F:ribosomal S6-glutamic acid ligase activity"/>
    <property type="evidence" value="ECO:0007669"/>
    <property type="project" value="TreeGrafter"/>
</dbReference>
<name>A0A4V2XMU6_9ACTN</name>
<evidence type="ECO:0000313" key="3">
    <source>
        <dbReference type="EMBL" id="TDC15656.1"/>
    </source>
</evidence>
<dbReference type="InterPro" id="IPR026449">
    <property type="entry name" value="GRASP_SAV_5884"/>
</dbReference>
<dbReference type="EMBL" id="SMJW01000063">
    <property type="protein sequence ID" value="TDC15656.1"/>
    <property type="molecule type" value="Genomic_DNA"/>
</dbReference>